<gene>
    <name evidence="5" type="ORF">F3Y22_tig00110610pilonHSYRG00496</name>
</gene>
<dbReference type="InterPro" id="IPR038765">
    <property type="entry name" value="Papain-like_cys_pep_sf"/>
</dbReference>
<dbReference type="InterPro" id="IPR003653">
    <property type="entry name" value="Peptidase_C48_C"/>
</dbReference>
<reference evidence="5" key="1">
    <citation type="submission" date="2019-09" db="EMBL/GenBank/DDBJ databases">
        <title>Draft genome information of white flower Hibiscus syriacus.</title>
        <authorList>
            <person name="Kim Y.-M."/>
        </authorList>
    </citation>
    <scope>NUCLEOTIDE SEQUENCE [LARGE SCALE GENOMIC DNA]</scope>
    <source>
        <strain evidence="5">YM2019G1</strain>
    </source>
</reference>
<proteinExistence type="inferred from homology"/>
<evidence type="ECO:0000313" key="6">
    <source>
        <dbReference type="Proteomes" id="UP000436088"/>
    </source>
</evidence>
<keyword evidence="3" id="KW-0378">Hydrolase</keyword>
<dbReference type="AlphaFoldDB" id="A0A6A3A3V5"/>
<dbReference type="Pfam" id="PF02902">
    <property type="entry name" value="Peptidase_C48"/>
    <property type="match status" value="1"/>
</dbReference>
<protein>
    <recommendedName>
        <fullName evidence="4">Ubiquitin-like protease family profile domain-containing protein</fullName>
    </recommendedName>
</protein>
<dbReference type="SUPFAM" id="SSF54001">
    <property type="entry name" value="Cysteine proteinases"/>
    <property type="match status" value="1"/>
</dbReference>
<evidence type="ECO:0000259" key="4">
    <source>
        <dbReference type="Pfam" id="PF02902"/>
    </source>
</evidence>
<dbReference type="GO" id="GO:0008234">
    <property type="term" value="F:cysteine-type peptidase activity"/>
    <property type="evidence" value="ECO:0007669"/>
    <property type="project" value="InterPro"/>
</dbReference>
<name>A0A6A3A3V5_HIBSY</name>
<dbReference type="Proteomes" id="UP000436088">
    <property type="component" value="Unassembled WGS sequence"/>
</dbReference>
<dbReference type="Gene3D" id="3.40.395.10">
    <property type="entry name" value="Adenoviral Proteinase, Chain A"/>
    <property type="match status" value="1"/>
</dbReference>
<evidence type="ECO:0000313" key="5">
    <source>
        <dbReference type="EMBL" id="KAE8697809.1"/>
    </source>
</evidence>
<comment type="similarity">
    <text evidence="1">Belongs to the peptidase C48 family.</text>
</comment>
<keyword evidence="2" id="KW-0645">Protease</keyword>
<feature type="domain" description="Ubiquitin-like protease family profile" evidence="4">
    <location>
        <begin position="395"/>
        <end position="499"/>
    </location>
</feature>
<evidence type="ECO:0000256" key="2">
    <source>
        <dbReference type="ARBA" id="ARBA00022670"/>
    </source>
</evidence>
<comment type="caution">
    <text evidence="5">The sequence shown here is derived from an EMBL/GenBank/DDBJ whole genome shotgun (WGS) entry which is preliminary data.</text>
</comment>
<dbReference type="GO" id="GO:0006508">
    <property type="term" value="P:proteolysis"/>
    <property type="evidence" value="ECO:0007669"/>
    <property type="project" value="UniProtKB-KW"/>
</dbReference>
<evidence type="ECO:0000256" key="3">
    <source>
        <dbReference type="ARBA" id="ARBA00022801"/>
    </source>
</evidence>
<accession>A0A6A3A3V5</accession>
<evidence type="ECO:0000256" key="1">
    <source>
        <dbReference type="ARBA" id="ARBA00005234"/>
    </source>
</evidence>
<keyword evidence="6" id="KW-1185">Reference proteome</keyword>
<organism evidence="5 6">
    <name type="scientific">Hibiscus syriacus</name>
    <name type="common">Rose of Sharon</name>
    <dbReference type="NCBI Taxonomy" id="106335"/>
    <lineage>
        <taxon>Eukaryota</taxon>
        <taxon>Viridiplantae</taxon>
        <taxon>Streptophyta</taxon>
        <taxon>Embryophyta</taxon>
        <taxon>Tracheophyta</taxon>
        <taxon>Spermatophyta</taxon>
        <taxon>Magnoliopsida</taxon>
        <taxon>eudicotyledons</taxon>
        <taxon>Gunneridae</taxon>
        <taxon>Pentapetalae</taxon>
        <taxon>rosids</taxon>
        <taxon>malvids</taxon>
        <taxon>Malvales</taxon>
        <taxon>Malvaceae</taxon>
        <taxon>Malvoideae</taxon>
        <taxon>Hibiscus</taxon>
    </lineage>
</organism>
<dbReference type="EMBL" id="VEPZ02001049">
    <property type="protein sequence ID" value="KAE8697809.1"/>
    <property type="molecule type" value="Genomic_DNA"/>
</dbReference>
<sequence>MEGNKNHDLSVNSIEEIDISDEDIITGTRFGLSSIQFSDRAYKQMEASMNRMVILKLLGRHIVRDGVAAHASICQRSGSTNVMETDCREHVVVELDCCVAFDVNAHSAPNMGFEGLKNMETAAFDVNAYSTANLCLDEQHGLKNMESDVNFYSAQLTLRNKVSLAKTIASKLSPAQRKMFEDTCFGPWLKVQHPGGDAMLTHLGPIRWMLYVGFSLHDGVHASDGVDVLLRLRSPQWCEDSARISPTHRSSLKSPLQSFKRPLFSLKIPPTVQEATVIVEEVPPTIPEPDSHGVIYRSIEKPPPVPDMMDESWLSYELPASTLPVSEVERRQLPETIVDNTLWAKTAVDFYLHERSQGCYTDISKLNDEMFLLLDRSWWGVLLGVEDSGYLDGEVFIPVLERHHWLLVQLQLPSLKIIVYDSMINYISLSDLRDIFKGWSSHLAKFLDGIKYWSHSGHKKPKKFNVTVVRDETAPQQSPGARGDCGPLLCLCLARLTMGSTEFLPPTDRDRAAVGLWFRHYMARVIYSRRCLPASAL</sequence>